<evidence type="ECO:0000313" key="1">
    <source>
        <dbReference type="EnsemblPlants" id="OB04G26850.1"/>
    </source>
</evidence>
<keyword evidence="2" id="KW-1185">Reference proteome</keyword>
<dbReference type="HOGENOM" id="CLU_2339678_0_0_1"/>
<dbReference type="AlphaFoldDB" id="J3LZW0"/>
<dbReference type="Gramene" id="OB04G26850.1">
    <property type="protein sequence ID" value="OB04G26850.1"/>
    <property type="gene ID" value="OB04G26850"/>
</dbReference>
<reference evidence="1" key="1">
    <citation type="journal article" date="2013" name="Nat. Commun.">
        <title>Whole-genome sequencing of Oryza brachyantha reveals mechanisms underlying Oryza genome evolution.</title>
        <authorList>
            <person name="Chen J."/>
            <person name="Huang Q."/>
            <person name="Gao D."/>
            <person name="Wang J."/>
            <person name="Lang Y."/>
            <person name="Liu T."/>
            <person name="Li B."/>
            <person name="Bai Z."/>
            <person name="Luis Goicoechea J."/>
            <person name="Liang C."/>
            <person name="Chen C."/>
            <person name="Zhang W."/>
            <person name="Sun S."/>
            <person name="Liao Y."/>
            <person name="Zhang X."/>
            <person name="Yang L."/>
            <person name="Song C."/>
            <person name="Wang M."/>
            <person name="Shi J."/>
            <person name="Liu G."/>
            <person name="Liu J."/>
            <person name="Zhou H."/>
            <person name="Zhou W."/>
            <person name="Yu Q."/>
            <person name="An N."/>
            <person name="Chen Y."/>
            <person name="Cai Q."/>
            <person name="Wang B."/>
            <person name="Liu B."/>
            <person name="Min J."/>
            <person name="Huang Y."/>
            <person name="Wu H."/>
            <person name="Li Z."/>
            <person name="Zhang Y."/>
            <person name="Yin Y."/>
            <person name="Song W."/>
            <person name="Jiang J."/>
            <person name="Jackson S.A."/>
            <person name="Wing R.A."/>
            <person name="Wang J."/>
            <person name="Chen M."/>
        </authorList>
    </citation>
    <scope>NUCLEOTIDE SEQUENCE [LARGE SCALE GENOMIC DNA]</scope>
    <source>
        <strain evidence="1">cv. IRGC 101232</strain>
    </source>
</reference>
<protein>
    <submittedName>
        <fullName evidence="1">Uncharacterized protein</fullName>
    </submittedName>
</protein>
<accession>J3LZW0</accession>
<name>J3LZW0_ORYBR</name>
<evidence type="ECO:0000313" key="2">
    <source>
        <dbReference type="Proteomes" id="UP000006038"/>
    </source>
</evidence>
<sequence length="98" mass="11166">KTTKKLQPRKRGIIVAELAAQTTQQRRLHSHKRHCCQYADQANSSFNNLQKTSAKPPKSHFLHTASTRVERGCKQHVIVAKRRTPSVSSSDLIEQNHK</sequence>
<dbReference type="EnsemblPlants" id="OB04G26850.1">
    <property type="protein sequence ID" value="OB04G26850.1"/>
    <property type="gene ID" value="OB04G26850"/>
</dbReference>
<organism evidence="1">
    <name type="scientific">Oryza brachyantha</name>
    <name type="common">malo sina</name>
    <dbReference type="NCBI Taxonomy" id="4533"/>
    <lineage>
        <taxon>Eukaryota</taxon>
        <taxon>Viridiplantae</taxon>
        <taxon>Streptophyta</taxon>
        <taxon>Embryophyta</taxon>
        <taxon>Tracheophyta</taxon>
        <taxon>Spermatophyta</taxon>
        <taxon>Magnoliopsida</taxon>
        <taxon>Liliopsida</taxon>
        <taxon>Poales</taxon>
        <taxon>Poaceae</taxon>
        <taxon>BOP clade</taxon>
        <taxon>Oryzoideae</taxon>
        <taxon>Oryzeae</taxon>
        <taxon>Oryzinae</taxon>
        <taxon>Oryza</taxon>
    </lineage>
</organism>
<reference evidence="1" key="2">
    <citation type="submission" date="2013-04" db="UniProtKB">
        <authorList>
            <consortium name="EnsemblPlants"/>
        </authorList>
    </citation>
    <scope>IDENTIFICATION</scope>
</reference>
<proteinExistence type="predicted"/>
<dbReference type="Proteomes" id="UP000006038">
    <property type="component" value="Chromosome 4"/>
</dbReference>
<dbReference type="OMA" id="RVERGCK"/>